<name>A0A2P2MW08_RHIMU</name>
<reference evidence="1" key="1">
    <citation type="submission" date="2018-02" db="EMBL/GenBank/DDBJ databases">
        <title>Rhizophora mucronata_Transcriptome.</title>
        <authorList>
            <person name="Meera S.P."/>
            <person name="Sreeshan A."/>
            <person name="Augustine A."/>
        </authorList>
    </citation>
    <scope>NUCLEOTIDE SEQUENCE</scope>
    <source>
        <tissue evidence="1">Leaf</tissue>
    </source>
</reference>
<protein>
    <submittedName>
        <fullName evidence="1">Uncharacterized protein</fullName>
    </submittedName>
</protein>
<proteinExistence type="predicted"/>
<dbReference type="AlphaFoldDB" id="A0A2P2MW08"/>
<dbReference type="EMBL" id="GGEC01053914">
    <property type="protein sequence ID" value="MBX34398.1"/>
    <property type="molecule type" value="Transcribed_RNA"/>
</dbReference>
<organism evidence="1">
    <name type="scientific">Rhizophora mucronata</name>
    <name type="common">Asiatic mangrove</name>
    <dbReference type="NCBI Taxonomy" id="61149"/>
    <lineage>
        <taxon>Eukaryota</taxon>
        <taxon>Viridiplantae</taxon>
        <taxon>Streptophyta</taxon>
        <taxon>Embryophyta</taxon>
        <taxon>Tracheophyta</taxon>
        <taxon>Spermatophyta</taxon>
        <taxon>Magnoliopsida</taxon>
        <taxon>eudicotyledons</taxon>
        <taxon>Gunneridae</taxon>
        <taxon>Pentapetalae</taxon>
        <taxon>rosids</taxon>
        <taxon>fabids</taxon>
        <taxon>Malpighiales</taxon>
        <taxon>Rhizophoraceae</taxon>
        <taxon>Rhizophora</taxon>
    </lineage>
</organism>
<accession>A0A2P2MW08</accession>
<evidence type="ECO:0000313" key="1">
    <source>
        <dbReference type="EMBL" id="MBX34398.1"/>
    </source>
</evidence>
<sequence length="39" mass="4464">MQMKKIKILSGRNKMSFFFLRKATSATKLFSKSSHLTNG</sequence>